<feature type="region of interest" description="Disordered" evidence="2">
    <location>
        <begin position="1"/>
        <end position="25"/>
    </location>
</feature>
<evidence type="ECO:0000256" key="2">
    <source>
        <dbReference type="SAM" id="MobiDB-lite"/>
    </source>
</evidence>
<feature type="domain" description="Remorin C-terminal" evidence="3">
    <location>
        <begin position="298"/>
        <end position="365"/>
    </location>
</feature>
<proteinExistence type="inferred from homology"/>
<feature type="compositionally biased region" description="Polar residues" evidence="2">
    <location>
        <begin position="1"/>
        <end position="19"/>
    </location>
</feature>
<protein>
    <recommendedName>
        <fullName evidence="3">Remorin C-terminal domain-containing protein</fullName>
    </recommendedName>
</protein>
<name>A0A328E264_9ASTE</name>
<feature type="compositionally biased region" description="Basic and acidic residues" evidence="2">
    <location>
        <begin position="222"/>
        <end position="232"/>
    </location>
</feature>
<dbReference type="EMBL" id="NQVE01000058">
    <property type="protein sequence ID" value="RAL50543.1"/>
    <property type="molecule type" value="Genomic_DNA"/>
</dbReference>
<feature type="region of interest" description="Disordered" evidence="2">
    <location>
        <begin position="206"/>
        <end position="232"/>
    </location>
</feature>
<evidence type="ECO:0000313" key="5">
    <source>
        <dbReference type="Proteomes" id="UP000249390"/>
    </source>
</evidence>
<comment type="similarity">
    <text evidence="1">Belongs to the remorin family.</text>
</comment>
<organism evidence="4 5">
    <name type="scientific">Cuscuta australis</name>
    <dbReference type="NCBI Taxonomy" id="267555"/>
    <lineage>
        <taxon>Eukaryota</taxon>
        <taxon>Viridiplantae</taxon>
        <taxon>Streptophyta</taxon>
        <taxon>Embryophyta</taxon>
        <taxon>Tracheophyta</taxon>
        <taxon>Spermatophyta</taxon>
        <taxon>Magnoliopsida</taxon>
        <taxon>eudicotyledons</taxon>
        <taxon>Gunneridae</taxon>
        <taxon>Pentapetalae</taxon>
        <taxon>asterids</taxon>
        <taxon>lamiids</taxon>
        <taxon>Solanales</taxon>
        <taxon>Convolvulaceae</taxon>
        <taxon>Cuscuteae</taxon>
        <taxon>Cuscuta</taxon>
        <taxon>Cuscuta subgen. Grammica</taxon>
        <taxon>Cuscuta sect. Cleistogrammica</taxon>
    </lineage>
</organism>
<dbReference type="Proteomes" id="UP000249390">
    <property type="component" value="Unassembled WGS sequence"/>
</dbReference>
<dbReference type="PANTHER" id="PTHR31471">
    <property type="entry name" value="OS02G0116800 PROTEIN"/>
    <property type="match status" value="1"/>
</dbReference>
<evidence type="ECO:0000256" key="1">
    <source>
        <dbReference type="ARBA" id="ARBA00005711"/>
    </source>
</evidence>
<dbReference type="PANTHER" id="PTHR31471:SF2">
    <property type="entry name" value="REMORIN FAMILY PROTEIN"/>
    <property type="match status" value="1"/>
</dbReference>
<dbReference type="Pfam" id="PF03763">
    <property type="entry name" value="Remorin_C"/>
    <property type="match status" value="1"/>
</dbReference>
<dbReference type="AlphaFoldDB" id="A0A328E264"/>
<gene>
    <name evidence="4" type="ORF">DM860_014485</name>
</gene>
<keyword evidence="5" id="KW-1185">Reference proteome</keyword>
<reference evidence="4 5" key="1">
    <citation type="submission" date="2018-06" db="EMBL/GenBank/DDBJ databases">
        <title>The Genome of Cuscuta australis (Dodder) Provides Insight into the Evolution of Plant Parasitism.</title>
        <authorList>
            <person name="Liu H."/>
        </authorList>
    </citation>
    <scope>NUCLEOTIDE SEQUENCE [LARGE SCALE GENOMIC DNA]</scope>
    <source>
        <strain evidence="5">cv. Yunnan</strain>
        <tissue evidence="4">Vines</tissue>
    </source>
</reference>
<accession>A0A328E264</accession>
<dbReference type="InterPro" id="IPR005516">
    <property type="entry name" value="Remorin_C"/>
</dbReference>
<sequence length="389" mass="42745">MRKNSTLLRNSGTYTSPSTPEYGDKHVGGIQKGWCSERVPLPTNSNRRNVTATALMPFSNNGRAFPSKWDDAERWITSPLSSYGVCKTSAVQPHRHAKSKSGPLGTPGLMYMPNFSPAVPFVEGEGVISNFTGSSPFTTGVLVPEGLCIHYSAAIDSKANSMCADKRIARACSVPGLSDLLSEAFLLPSSQDDKLDTGKVAETDDLHVVSRRDMATQMSPDESTHSSPKERLSLHSFPLPIPIADEQNKHFPKMEIRDVQVDRGDSVSNHRSRKLEKGSPNAFDSSPWNNVDATTRSVTKEEARISAWENLQKAKAEAAIQKLEMKLEKKRSASMNKILNKLRYAQTKAQEMRGAVSEKHDTKASNKAVPFGKRFKVSFGSCFSCHTVV</sequence>
<evidence type="ECO:0000313" key="4">
    <source>
        <dbReference type="EMBL" id="RAL50543.1"/>
    </source>
</evidence>
<comment type="caution">
    <text evidence="4">The sequence shown here is derived from an EMBL/GenBank/DDBJ whole genome shotgun (WGS) entry which is preliminary data.</text>
</comment>
<feature type="region of interest" description="Disordered" evidence="2">
    <location>
        <begin position="259"/>
        <end position="290"/>
    </location>
</feature>
<evidence type="ECO:0000259" key="3">
    <source>
        <dbReference type="Pfam" id="PF03763"/>
    </source>
</evidence>